<keyword evidence="2" id="KW-1185">Reference proteome</keyword>
<evidence type="ECO:0000313" key="2">
    <source>
        <dbReference type="Proteomes" id="UP000271339"/>
    </source>
</evidence>
<reference evidence="1 2" key="1">
    <citation type="submission" date="2018-10" db="EMBL/GenBank/DDBJ databases">
        <title>Genomic Encyclopedia of Archaeal and Bacterial Type Strains, Phase II (KMG-II): from individual species to whole genera.</title>
        <authorList>
            <person name="Goeker M."/>
        </authorList>
    </citation>
    <scope>NUCLEOTIDE SEQUENCE [LARGE SCALE GENOMIC DNA]</scope>
    <source>
        <strain evidence="1 2">DSM 23424</strain>
    </source>
</reference>
<dbReference type="InterPro" id="IPR029058">
    <property type="entry name" value="AB_hydrolase_fold"/>
</dbReference>
<evidence type="ECO:0000313" key="1">
    <source>
        <dbReference type="EMBL" id="RMA64645.1"/>
    </source>
</evidence>
<dbReference type="SUPFAM" id="SSF53474">
    <property type="entry name" value="alpha/beta-Hydrolases"/>
    <property type="match status" value="1"/>
</dbReference>
<sequence length="221" mass="25511">MVQEKVHIYLVPGMAAGKEIFRNIALPLEKYEIHILEWLIPNKSETLSNYAVRMAARITEPNAVLIGVSFGGVVVQEMSAFLELKKLIIVSSVKSRREMPRRLRYLNRTRMYKLAPTRFVLSAKDLSKLAVGPRSEKRLKLYDQYLHVRDKRYLDWAIKNMVSWNRVEADPKVHHIHGNKDGVFPIRYITNCTVIEGGTHIMLLNKGKEISEKLLEIMANN</sequence>
<dbReference type="Proteomes" id="UP000271339">
    <property type="component" value="Unassembled WGS sequence"/>
</dbReference>
<accession>A0A3L9Z2W9</accession>
<dbReference type="AlphaFoldDB" id="A0A3L9Z2W9"/>
<proteinExistence type="predicted"/>
<organism evidence="1 2">
    <name type="scientific">Ulvibacter antarcticus</name>
    <dbReference type="NCBI Taxonomy" id="442714"/>
    <lineage>
        <taxon>Bacteria</taxon>
        <taxon>Pseudomonadati</taxon>
        <taxon>Bacteroidota</taxon>
        <taxon>Flavobacteriia</taxon>
        <taxon>Flavobacteriales</taxon>
        <taxon>Flavobacteriaceae</taxon>
        <taxon>Ulvibacter</taxon>
    </lineage>
</organism>
<protein>
    <submittedName>
        <fullName evidence="1">Pimeloyl-ACP methyl ester carboxylesterase</fullName>
    </submittedName>
</protein>
<dbReference type="EMBL" id="REFC01000012">
    <property type="protein sequence ID" value="RMA64645.1"/>
    <property type="molecule type" value="Genomic_DNA"/>
</dbReference>
<dbReference type="RefSeq" id="WP_121907080.1">
    <property type="nucleotide sequence ID" value="NZ_REFC01000012.1"/>
</dbReference>
<name>A0A3L9Z2W9_9FLAO</name>
<gene>
    <name evidence="1" type="ORF">BXY75_1523</name>
</gene>
<dbReference type="Gene3D" id="3.40.50.1820">
    <property type="entry name" value="alpha/beta hydrolase"/>
    <property type="match status" value="1"/>
</dbReference>
<dbReference type="OrthoDB" id="659408at2"/>
<comment type="caution">
    <text evidence="1">The sequence shown here is derived from an EMBL/GenBank/DDBJ whole genome shotgun (WGS) entry which is preliminary data.</text>
</comment>